<evidence type="ECO:0000259" key="3">
    <source>
        <dbReference type="PROSITE" id="PS50893"/>
    </source>
</evidence>
<feature type="domain" description="ABC transporter" evidence="3">
    <location>
        <begin position="21"/>
        <end position="250"/>
    </location>
</feature>
<proteinExistence type="predicted"/>
<dbReference type="PANTHER" id="PTHR42794:SF2">
    <property type="entry name" value="ABC TRANSPORTER ATP-BINDING PROTEIN"/>
    <property type="match status" value="1"/>
</dbReference>
<dbReference type="PANTHER" id="PTHR42794">
    <property type="entry name" value="HEMIN IMPORT ATP-BINDING PROTEIN HMUV"/>
    <property type="match status" value="1"/>
</dbReference>
<dbReference type="InterPro" id="IPR027417">
    <property type="entry name" value="P-loop_NTPase"/>
</dbReference>
<dbReference type="RefSeq" id="WP_202344694.1">
    <property type="nucleotide sequence ID" value="NZ_BAAAPI010000006.1"/>
</dbReference>
<evidence type="ECO:0000256" key="1">
    <source>
        <dbReference type="ARBA" id="ARBA00022741"/>
    </source>
</evidence>
<dbReference type="CDD" id="cd03214">
    <property type="entry name" value="ABC_Iron-Siderophores_B12_Hemin"/>
    <property type="match status" value="1"/>
</dbReference>
<dbReference type="Proteomes" id="UP001645859">
    <property type="component" value="Unassembled WGS sequence"/>
</dbReference>
<dbReference type="SMART" id="SM00382">
    <property type="entry name" value="AAA"/>
    <property type="match status" value="1"/>
</dbReference>
<dbReference type="InterPro" id="IPR003593">
    <property type="entry name" value="AAA+_ATPase"/>
</dbReference>
<accession>A0ABS1SG42</accession>
<dbReference type="SUPFAM" id="SSF52540">
    <property type="entry name" value="P-loop containing nucleoside triphosphate hydrolases"/>
    <property type="match status" value="1"/>
</dbReference>
<sequence length="269" mass="28155">MTTHTAVAPQQVSSRFAGLPLSFADFAAVRSGRALSEPLSLEILAGSVVGLLGPNGAGKSSLLAAIAHSGVASLGRCAHGSVDLGALRPRDRAQRLALLPQDLAAPAEFLVRELVAVGARAAAHPDPVAAVDVALERAGISDLADRRFGTLSGGQRQLSHLARVLAQDTPIVLLDEPTSALDLAHQRAVEHTIRRLAAEGRTVVTALHDLSFALNVCSLVLLLDRQGTALSGPPQRVLHPDHLHRVYGVRTETHRTPSGRAVIVPASLD</sequence>
<keyword evidence="2 4" id="KW-0067">ATP-binding</keyword>
<name>A0ABS1SG42_9MICO</name>
<reference evidence="4 5" key="1">
    <citation type="submission" date="2018-09" db="EMBL/GenBank/DDBJ databases">
        <title>Comparative genomics of Leucobacter spp.</title>
        <authorList>
            <person name="Reis A.C."/>
            <person name="Kolvenbach B.A."/>
            <person name="Corvini P.F.X."/>
            <person name="Nunes O.C."/>
        </authorList>
    </citation>
    <scope>NUCLEOTIDE SEQUENCE [LARGE SCALE GENOMIC DNA]</scope>
    <source>
        <strain evidence="4 5">TAN 31504</strain>
    </source>
</reference>
<keyword evidence="5" id="KW-1185">Reference proteome</keyword>
<dbReference type="InterPro" id="IPR003439">
    <property type="entry name" value="ABC_transporter-like_ATP-bd"/>
</dbReference>
<dbReference type="Pfam" id="PF00005">
    <property type="entry name" value="ABC_tran"/>
    <property type="match status" value="1"/>
</dbReference>
<dbReference type="Gene3D" id="3.40.50.300">
    <property type="entry name" value="P-loop containing nucleotide triphosphate hydrolases"/>
    <property type="match status" value="1"/>
</dbReference>
<evidence type="ECO:0000256" key="2">
    <source>
        <dbReference type="ARBA" id="ARBA00022840"/>
    </source>
</evidence>
<dbReference type="EMBL" id="QYAC01000004">
    <property type="protein sequence ID" value="MBL3679430.1"/>
    <property type="molecule type" value="Genomic_DNA"/>
</dbReference>
<dbReference type="PROSITE" id="PS50893">
    <property type="entry name" value="ABC_TRANSPORTER_2"/>
    <property type="match status" value="1"/>
</dbReference>
<keyword evidence="1" id="KW-0547">Nucleotide-binding</keyword>
<organism evidence="4 5">
    <name type="scientific">Leucobacter chromiireducens subsp. solipictus</name>
    <dbReference type="NCBI Taxonomy" id="398235"/>
    <lineage>
        <taxon>Bacteria</taxon>
        <taxon>Bacillati</taxon>
        <taxon>Actinomycetota</taxon>
        <taxon>Actinomycetes</taxon>
        <taxon>Micrococcales</taxon>
        <taxon>Microbacteriaceae</taxon>
        <taxon>Leucobacter</taxon>
    </lineage>
</organism>
<evidence type="ECO:0000313" key="4">
    <source>
        <dbReference type="EMBL" id="MBL3679430.1"/>
    </source>
</evidence>
<gene>
    <name evidence="4" type="ORF">D3230_09040</name>
</gene>
<dbReference type="GO" id="GO:0005524">
    <property type="term" value="F:ATP binding"/>
    <property type="evidence" value="ECO:0007669"/>
    <property type="project" value="UniProtKB-KW"/>
</dbReference>
<evidence type="ECO:0000313" key="5">
    <source>
        <dbReference type="Proteomes" id="UP001645859"/>
    </source>
</evidence>
<protein>
    <submittedName>
        <fullName evidence="4">ABC transporter ATP-binding protein</fullName>
    </submittedName>
</protein>
<comment type="caution">
    <text evidence="4">The sequence shown here is derived from an EMBL/GenBank/DDBJ whole genome shotgun (WGS) entry which is preliminary data.</text>
</comment>